<evidence type="ECO:0000313" key="5">
    <source>
        <dbReference type="EMBL" id="EIC02116.1"/>
    </source>
</evidence>
<dbReference type="InterPro" id="IPR012349">
    <property type="entry name" value="Split_barrel_FMN-bd"/>
</dbReference>
<evidence type="ECO:0000256" key="1">
    <source>
        <dbReference type="ARBA" id="ARBA00001917"/>
    </source>
</evidence>
<comment type="cofactor">
    <cofactor evidence="1">
        <name>FMN</name>
        <dbReference type="ChEBI" id="CHEBI:58210"/>
    </cofactor>
</comment>
<keyword evidence="2" id="KW-0285">Flavoprotein</keyword>
<dbReference type="SUPFAM" id="SSF50475">
    <property type="entry name" value="FMN-binding split barrel"/>
    <property type="match status" value="1"/>
</dbReference>
<dbReference type="AlphaFoldDB" id="H7EK29"/>
<organism evidence="5 6">
    <name type="scientific">Treponema saccharophilum DSM 2985</name>
    <dbReference type="NCBI Taxonomy" id="907348"/>
    <lineage>
        <taxon>Bacteria</taxon>
        <taxon>Pseudomonadati</taxon>
        <taxon>Spirochaetota</taxon>
        <taxon>Spirochaetia</taxon>
        <taxon>Spirochaetales</taxon>
        <taxon>Treponemataceae</taxon>
        <taxon>Treponema</taxon>
    </lineage>
</organism>
<dbReference type="GO" id="GO:0010181">
    <property type="term" value="F:FMN binding"/>
    <property type="evidence" value="ECO:0007669"/>
    <property type="project" value="InterPro"/>
</dbReference>
<dbReference type="OrthoDB" id="9794638at2"/>
<gene>
    <name evidence="5" type="ORF">TresaDRAFT_1452</name>
</gene>
<evidence type="ECO:0000259" key="4">
    <source>
        <dbReference type="Pfam" id="PF01613"/>
    </source>
</evidence>
<dbReference type="EMBL" id="AGRW01000043">
    <property type="protein sequence ID" value="EIC02116.1"/>
    <property type="molecule type" value="Genomic_DNA"/>
</dbReference>
<dbReference type="RefSeq" id="WP_002703809.1">
    <property type="nucleotide sequence ID" value="NZ_AGRW01000043.1"/>
</dbReference>
<feature type="domain" description="Flavin reductase like" evidence="4">
    <location>
        <begin position="24"/>
        <end position="153"/>
    </location>
</feature>
<dbReference type="PATRIC" id="fig|907348.3.peg.1232"/>
<evidence type="ECO:0000256" key="3">
    <source>
        <dbReference type="ARBA" id="ARBA00038054"/>
    </source>
</evidence>
<dbReference type="InterPro" id="IPR002563">
    <property type="entry name" value="Flavin_Rdtase-like_dom"/>
</dbReference>
<comment type="caution">
    <text evidence="5">The sequence shown here is derived from an EMBL/GenBank/DDBJ whole genome shotgun (WGS) entry which is preliminary data.</text>
</comment>
<evidence type="ECO:0000256" key="2">
    <source>
        <dbReference type="ARBA" id="ARBA00022630"/>
    </source>
</evidence>
<reference evidence="5 6" key="1">
    <citation type="submission" date="2011-09" db="EMBL/GenBank/DDBJ databases">
        <title>The draft genome of Treponema saccharophilum DSM 2985.</title>
        <authorList>
            <consortium name="US DOE Joint Genome Institute (JGI-PGF)"/>
            <person name="Lucas S."/>
            <person name="Copeland A."/>
            <person name="Lapidus A."/>
            <person name="Glavina del Rio T."/>
            <person name="Dalin E."/>
            <person name="Tice H."/>
            <person name="Bruce D."/>
            <person name="Goodwin L."/>
            <person name="Pitluck S."/>
            <person name="Peters L."/>
            <person name="Kyrpides N."/>
            <person name="Mavromatis K."/>
            <person name="Ivanova N."/>
            <person name="Markowitz V."/>
            <person name="Cheng J.-F."/>
            <person name="Hugenholtz P."/>
            <person name="Woyke T."/>
            <person name="Wu D."/>
            <person name="Gronow S."/>
            <person name="Wellnitz S."/>
            <person name="Brambilla E."/>
            <person name="Klenk H.-P."/>
            <person name="Eisen J.A."/>
        </authorList>
    </citation>
    <scope>NUCLEOTIDE SEQUENCE [LARGE SCALE GENOMIC DNA]</scope>
    <source>
        <strain evidence="5 6">DSM 2985</strain>
    </source>
</reference>
<dbReference type="PANTHER" id="PTHR43567">
    <property type="entry name" value="FLAVOREDOXIN-RELATED-RELATED"/>
    <property type="match status" value="1"/>
</dbReference>
<dbReference type="STRING" id="907348.TresaDRAFT_1452"/>
<dbReference type="InterPro" id="IPR052174">
    <property type="entry name" value="Flavoredoxin"/>
</dbReference>
<evidence type="ECO:0000313" key="6">
    <source>
        <dbReference type="Proteomes" id="UP000003571"/>
    </source>
</evidence>
<accession>H7EK29</accession>
<comment type="similarity">
    <text evidence="3">Belongs to the flavoredoxin family.</text>
</comment>
<dbReference type="Proteomes" id="UP000003571">
    <property type="component" value="Unassembled WGS sequence"/>
</dbReference>
<protein>
    <submittedName>
        <fullName evidence="5">Flavin reductase domain protein FMN-binding</fullName>
    </submittedName>
</protein>
<dbReference type="GO" id="GO:0016646">
    <property type="term" value="F:oxidoreductase activity, acting on the CH-NH group of donors, NAD or NADP as acceptor"/>
    <property type="evidence" value="ECO:0007669"/>
    <property type="project" value="UniProtKB-ARBA"/>
</dbReference>
<dbReference type="Gene3D" id="2.30.110.10">
    <property type="entry name" value="Electron Transport, Fmn-binding Protein, Chain A"/>
    <property type="match status" value="1"/>
</dbReference>
<dbReference type="eggNOG" id="COG1853">
    <property type="taxonomic scope" value="Bacteria"/>
</dbReference>
<dbReference type="Pfam" id="PF01613">
    <property type="entry name" value="Flavin_Reduct"/>
    <property type="match status" value="1"/>
</dbReference>
<sequence>MAFTENFTEVALEKAYELLSGAKTIMVCTKGAKDGQYNVTPYGWFTTYDYEPVSKMLFVSDPSHQAAANVLRTKEFAVCVPKDEDDPLIAQAGSVSSPDADKFALFSIKGERATKIDAKVIPGMSRAIIEFKLARVVEEGSVKIFMGEAVAAWKKA</sequence>
<dbReference type="PANTHER" id="PTHR43567:SF1">
    <property type="entry name" value="FLAVOREDOXIN"/>
    <property type="match status" value="1"/>
</dbReference>
<proteinExistence type="inferred from homology"/>
<keyword evidence="6" id="KW-1185">Reference proteome</keyword>
<name>H7EK29_9SPIR</name>